<dbReference type="OrthoDB" id="278697at2"/>
<keyword evidence="3" id="KW-1185">Reference proteome</keyword>
<dbReference type="Proteomes" id="UP000192923">
    <property type="component" value="Unassembled WGS sequence"/>
</dbReference>
<reference evidence="2 3" key="1">
    <citation type="submission" date="2016-12" db="EMBL/GenBank/DDBJ databases">
        <authorList>
            <person name="Song W.-J."/>
            <person name="Kurnit D.M."/>
        </authorList>
    </citation>
    <scope>NUCLEOTIDE SEQUENCE [LARGE SCALE GENOMIC DNA]</scope>
    <source>
        <strain evidence="2 3">175</strain>
    </source>
</reference>
<sequence length="232" mass="25443">MSKLTPLLQWAFLAIPGWAALRALRAKFADGGRRKRRDYIDGYAFPPGLIQRAAKKRPGLAPDDWALVERGLRQFFRVYLDGGQKFVSMPSQIVDEVWHEFILYTKNYELFCGRAFGRFLHHTPAAVLGPARRKSNEGLRRTWWYACRAEGIDPKAPHRLPLLFALDAQLGIGDGFHYVPDCAALRRNGRGDCYCGGDFSDSGIDGDLDGFGGEGDAGDGDSGGDGGCGGGD</sequence>
<dbReference type="RefSeq" id="WP_125468868.1">
    <property type="nucleotide sequence ID" value="NZ_FXAM01000001.1"/>
</dbReference>
<protein>
    <submittedName>
        <fullName evidence="2">Uncharacterized protein</fullName>
    </submittedName>
</protein>
<evidence type="ECO:0000313" key="2">
    <source>
        <dbReference type="EMBL" id="SMF94512.1"/>
    </source>
</evidence>
<organism evidence="2 3">
    <name type="scientific">Methylomagnum ishizawai</name>
    <dbReference type="NCBI Taxonomy" id="1760988"/>
    <lineage>
        <taxon>Bacteria</taxon>
        <taxon>Pseudomonadati</taxon>
        <taxon>Pseudomonadota</taxon>
        <taxon>Gammaproteobacteria</taxon>
        <taxon>Methylococcales</taxon>
        <taxon>Methylococcaceae</taxon>
        <taxon>Methylomagnum</taxon>
    </lineage>
</organism>
<dbReference type="AlphaFoldDB" id="A0A1Y6D1S7"/>
<dbReference type="PIRSF" id="PIRSF032817">
    <property type="entry name" value="UCP032817"/>
    <property type="match status" value="1"/>
</dbReference>
<accession>A0A1Y6D1S7</accession>
<proteinExistence type="predicted"/>
<dbReference type="EMBL" id="FXAM01000001">
    <property type="protein sequence ID" value="SMF94512.1"/>
    <property type="molecule type" value="Genomic_DNA"/>
</dbReference>
<dbReference type="InterPro" id="IPR017008">
    <property type="entry name" value="UCP032817-like"/>
</dbReference>
<evidence type="ECO:0000256" key="1">
    <source>
        <dbReference type="SAM" id="MobiDB-lite"/>
    </source>
</evidence>
<evidence type="ECO:0000313" key="3">
    <source>
        <dbReference type="Proteomes" id="UP000192923"/>
    </source>
</evidence>
<gene>
    <name evidence="2" type="ORF">SAMN02949497_1830</name>
</gene>
<name>A0A1Y6D1S7_9GAMM</name>
<dbReference type="STRING" id="1760988.SAMN02949497_1830"/>
<feature type="region of interest" description="Disordered" evidence="1">
    <location>
        <begin position="210"/>
        <end position="232"/>
    </location>
</feature>